<sequence>MDVISALGLVLLVLLVAVCGKSGLTIFFGLVLNFVLLFITVTLFGLGAPPIITTLLVSAVILAVIVFFSAAGNRVTRIAYVVSLAVMMVLCGLAWLIQYFANIQGFGNEVGEDIGGFSLLIGVPFGQIVVAILTLSALGAVAEASIAVTSGLFEVADTVPNITPSQLFADGQVIGGKIIGTALNTLFFGFFGSYLALFIWFVQLKYSPGLLLNDKLFISEAASVLLSTMGVVATVPLSTWVVSWSLRHGKADKKKKEVKE</sequence>
<dbReference type="InterPro" id="IPR012507">
    <property type="entry name" value="YibE_F"/>
</dbReference>
<keyword evidence="3" id="KW-1185">Reference proteome</keyword>
<dbReference type="PIRSF" id="PIRSF031503">
    <property type="entry name" value="UCP031503_mp"/>
    <property type="match status" value="1"/>
</dbReference>
<gene>
    <name evidence="2" type="ORF">FD09_GL001946</name>
</gene>
<feature type="transmembrane region" description="Helical" evidence="1">
    <location>
        <begin position="121"/>
        <end position="142"/>
    </location>
</feature>
<evidence type="ECO:0000313" key="2">
    <source>
        <dbReference type="EMBL" id="KRL13913.1"/>
    </source>
</evidence>
<dbReference type="Proteomes" id="UP000051330">
    <property type="component" value="Unassembled WGS sequence"/>
</dbReference>
<dbReference type="AlphaFoldDB" id="A0A0R1N2E6"/>
<protein>
    <recommendedName>
        <fullName evidence="4">YibE/F-like protein</fullName>
    </recommendedName>
</protein>
<feature type="transmembrane region" description="Helical" evidence="1">
    <location>
        <begin position="182"/>
        <end position="202"/>
    </location>
</feature>
<reference evidence="2 3" key="1">
    <citation type="journal article" date="2015" name="Genome Announc.">
        <title>Expanding the biotechnology potential of lactobacilli through comparative genomics of 213 strains and associated genera.</title>
        <authorList>
            <person name="Sun Z."/>
            <person name="Harris H.M."/>
            <person name="McCann A."/>
            <person name="Guo C."/>
            <person name="Argimon S."/>
            <person name="Zhang W."/>
            <person name="Yang X."/>
            <person name="Jeffery I.B."/>
            <person name="Cooney J.C."/>
            <person name="Kagawa T.F."/>
            <person name="Liu W."/>
            <person name="Song Y."/>
            <person name="Salvetti E."/>
            <person name="Wrobel A."/>
            <person name="Rasinkangas P."/>
            <person name="Parkhill J."/>
            <person name="Rea M.C."/>
            <person name="O'Sullivan O."/>
            <person name="Ritari J."/>
            <person name="Douillard F.P."/>
            <person name="Paul Ross R."/>
            <person name="Yang R."/>
            <person name="Briner A.E."/>
            <person name="Felis G.E."/>
            <person name="de Vos W.M."/>
            <person name="Barrangou R."/>
            <person name="Klaenhammer T.R."/>
            <person name="Caufield P.W."/>
            <person name="Cui Y."/>
            <person name="Zhang H."/>
            <person name="O'Toole P.W."/>
        </authorList>
    </citation>
    <scope>NUCLEOTIDE SEQUENCE [LARGE SCALE GENOMIC DNA]</scope>
    <source>
        <strain evidence="2 3">DSM 12744</strain>
    </source>
</reference>
<dbReference type="EMBL" id="AZEC01000003">
    <property type="protein sequence ID" value="KRL13913.1"/>
    <property type="molecule type" value="Genomic_DNA"/>
</dbReference>
<comment type="caution">
    <text evidence="2">The sequence shown here is derived from an EMBL/GenBank/DDBJ whole genome shotgun (WGS) entry which is preliminary data.</text>
</comment>
<dbReference type="Pfam" id="PF07907">
    <property type="entry name" value="YibE_F"/>
    <property type="match status" value="1"/>
</dbReference>
<dbReference type="PANTHER" id="PTHR41771:SF1">
    <property type="entry name" value="MEMBRANE PROTEIN"/>
    <property type="match status" value="1"/>
</dbReference>
<keyword evidence="1" id="KW-0472">Membrane</keyword>
<evidence type="ECO:0008006" key="4">
    <source>
        <dbReference type="Google" id="ProtNLM"/>
    </source>
</evidence>
<dbReference type="RefSeq" id="WP_057818895.1">
    <property type="nucleotide sequence ID" value="NZ_AZEC01000003.1"/>
</dbReference>
<organism evidence="2 3">
    <name type="scientific">Schleiferilactobacillus perolens DSM 12744</name>
    <dbReference type="NCBI Taxonomy" id="1423792"/>
    <lineage>
        <taxon>Bacteria</taxon>
        <taxon>Bacillati</taxon>
        <taxon>Bacillota</taxon>
        <taxon>Bacilli</taxon>
        <taxon>Lactobacillales</taxon>
        <taxon>Lactobacillaceae</taxon>
        <taxon>Schleiferilactobacillus</taxon>
    </lineage>
</organism>
<evidence type="ECO:0000313" key="3">
    <source>
        <dbReference type="Proteomes" id="UP000051330"/>
    </source>
</evidence>
<feature type="transmembrane region" description="Helical" evidence="1">
    <location>
        <begin position="222"/>
        <end position="246"/>
    </location>
</feature>
<dbReference type="STRING" id="1423792.FD09_GL001946"/>
<feature type="transmembrane region" description="Helical" evidence="1">
    <location>
        <begin position="35"/>
        <end position="68"/>
    </location>
</feature>
<name>A0A0R1N2E6_9LACO</name>
<keyword evidence="1" id="KW-1133">Transmembrane helix</keyword>
<dbReference type="PATRIC" id="fig|1423792.3.peg.1973"/>
<dbReference type="InterPro" id="IPR014564">
    <property type="entry name" value="UCP031503_TM"/>
</dbReference>
<evidence type="ECO:0000256" key="1">
    <source>
        <dbReference type="SAM" id="Phobius"/>
    </source>
</evidence>
<keyword evidence="1" id="KW-0812">Transmembrane</keyword>
<dbReference type="OrthoDB" id="2414035at2"/>
<accession>A0A0R1N2E6</accession>
<dbReference type="PANTHER" id="PTHR41771">
    <property type="entry name" value="MEMBRANE PROTEIN-RELATED"/>
    <property type="match status" value="1"/>
</dbReference>
<feature type="transmembrane region" description="Helical" evidence="1">
    <location>
        <begin position="80"/>
        <end position="101"/>
    </location>
</feature>
<proteinExistence type="predicted"/>